<dbReference type="Proteomes" id="UP000729402">
    <property type="component" value="Unassembled WGS sequence"/>
</dbReference>
<keyword evidence="3" id="KW-1185">Reference proteome</keyword>
<feature type="compositionally biased region" description="Basic residues" evidence="1">
    <location>
        <begin position="1"/>
        <end position="14"/>
    </location>
</feature>
<evidence type="ECO:0000313" key="3">
    <source>
        <dbReference type="Proteomes" id="UP000729402"/>
    </source>
</evidence>
<reference evidence="2" key="1">
    <citation type="journal article" date="2021" name="bioRxiv">
        <title>Whole Genome Assembly and Annotation of Northern Wild Rice, Zizania palustris L., Supports a Whole Genome Duplication in the Zizania Genus.</title>
        <authorList>
            <person name="Haas M."/>
            <person name="Kono T."/>
            <person name="Macchietto M."/>
            <person name="Millas R."/>
            <person name="McGilp L."/>
            <person name="Shao M."/>
            <person name="Duquette J."/>
            <person name="Hirsch C.N."/>
            <person name="Kimball J."/>
        </authorList>
    </citation>
    <scope>NUCLEOTIDE SEQUENCE</scope>
    <source>
        <tissue evidence="2">Fresh leaf tissue</tissue>
    </source>
</reference>
<organism evidence="2 3">
    <name type="scientific">Zizania palustris</name>
    <name type="common">Northern wild rice</name>
    <dbReference type="NCBI Taxonomy" id="103762"/>
    <lineage>
        <taxon>Eukaryota</taxon>
        <taxon>Viridiplantae</taxon>
        <taxon>Streptophyta</taxon>
        <taxon>Embryophyta</taxon>
        <taxon>Tracheophyta</taxon>
        <taxon>Spermatophyta</taxon>
        <taxon>Magnoliopsida</taxon>
        <taxon>Liliopsida</taxon>
        <taxon>Poales</taxon>
        <taxon>Poaceae</taxon>
        <taxon>BOP clade</taxon>
        <taxon>Oryzoideae</taxon>
        <taxon>Oryzeae</taxon>
        <taxon>Zizaniinae</taxon>
        <taxon>Zizania</taxon>
    </lineage>
</organism>
<name>A0A8J5WAL5_ZIZPA</name>
<evidence type="ECO:0000313" key="2">
    <source>
        <dbReference type="EMBL" id="KAG8086136.1"/>
    </source>
</evidence>
<dbReference type="AlphaFoldDB" id="A0A8J5WAL5"/>
<evidence type="ECO:0000256" key="1">
    <source>
        <dbReference type="SAM" id="MobiDB-lite"/>
    </source>
</evidence>
<protein>
    <submittedName>
        <fullName evidence="2">Uncharacterized protein</fullName>
    </submittedName>
</protein>
<feature type="compositionally biased region" description="Basic and acidic residues" evidence="1">
    <location>
        <begin position="15"/>
        <end position="25"/>
    </location>
</feature>
<feature type="region of interest" description="Disordered" evidence="1">
    <location>
        <begin position="205"/>
        <end position="225"/>
    </location>
</feature>
<reference evidence="2" key="2">
    <citation type="submission" date="2021-02" db="EMBL/GenBank/DDBJ databases">
        <authorList>
            <person name="Kimball J.A."/>
            <person name="Haas M.W."/>
            <person name="Macchietto M."/>
            <person name="Kono T."/>
            <person name="Duquette J."/>
            <person name="Shao M."/>
        </authorList>
    </citation>
    <scope>NUCLEOTIDE SEQUENCE</scope>
    <source>
        <tissue evidence="2">Fresh leaf tissue</tissue>
    </source>
</reference>
<sequence length="225" mass="24271">MGARSRVHPHRKDAKPRASEDERRASGRRRLAGAEAAMWLQTALTASRGGGSFVGIGQHALTPSGWLPAATGDDIGAEASAVLGVGRPESLTVRYVELSHDVYQGGGVRNAPFCGILSISSSFLEEQFRRQLKRIMELDELVKKKEVAAMAFDADKATIMREMGELKSQDDGGGQKELHVSMSQLQSSCDELNANLSLLNDEKNSVQKALDDEKAEGCPKGHLPS</sequence>
<dbReference type="EMBL" id="JAAALK010000082">
    <property type="protein sequence ID" value="KAG8086136.1"/>
    <property type="molecule type" value="Genomic_DNA"/>
</dbReference>
<feature type="region of interest" description="Disordered" evidence="1">
    <location>
        <begin position="1"/>
        <end position="28"/>
    </location>
</feature>
<proteinExistence type="predicted"/>
<dbReference type="OrthoDB" id="689590at2759"/>
<feature type="compositionally biased region" description="Basic and acidic residues" evidence="1">
    <location>
        <begin position="205"/>
        <end position="219"/>
    </location>
</feature>
<accession>A0A8J5WAL5</accession>
<gene>
    <name evidence="2" type="ORF">GUJ93_ZPchr0010g10683</name>
</gene>
<comment type="caution">
    <text evidence="2">The sequence shown here is derived from an EMBL/GenBank/DDBJ whole genome shotgun (WGS) entry which is preliminary data.</text>
</comment>